<reference evidence="2" key="1">
    <citation type="submission" date="2018-02" db="EMBL/GenBank/DDBJ databases">
        <title>Rhizophora mucronata_Transcriptome.</title>
        <authorList>
            <person name="Meera S.P."/>
            <person name="Sreeshan A."/>
            <person name="Augustine A."/>
        </authorList>
    </citation>
    <scope>NUCLEOTIDE SEQUENCE</scope>
    <source>
        <tissue evidence="2">Leaf</tissue>
    </source>
</reference>
<dbReference type="EMBL" id="GGEC01049160">
    <property type="protein sequence ID" value="MBX29644.1"/>
    <property type="molecule type" value="Transcribed_RNA"/>
</dbReference>
<organism evidence="2">
    <name type="scientific">Rhizophora mucronata</name>
    <name type="common">Asiatic mangrove</name>
    <dbReference type="NCBI Taxonomy" id="61149"/>
    <lineage>
        <taxon>Eukaryota</taxon>
        <taxon>Viridiplantae</taxon>
        <taxon>Streptophyta</taxon>
        <taxon>Embryophyta</taxon>
        <taxon>Tracheophyta</taxon>
        <taxon>Spermatophyta</taxon>
        <taxon>Magnoliopsida</taxon>
        <taxon>eudicotyledons</taxon>
        <taxon>Gunneridae</taxon>
        <taxon>Pentapetalae</taxon>
        <taxon>rosids</taxon>
        <taxon>fabids</taxon>
        <taxon>Malpighiales</taxon>
        <taxon>Rhizophoraceae</taxon>
        <taxon>Rhizophora</taxon>
    </lineage>
</organism>
<dbReference type="GO" id="GO:0003677">
    <property type="term" value="F:DNA binding"/>
    <property type="evidence" value="ECO:0007669"/>
    <property type="project" value="UniProtKB-KW"/>
</dbReference>
<evidence type="ECO:0000313" key="2">
    <source>
        <dbReference type="EMBL" id="MBX29644.1"/>
    </source>
</evidence>
<protein>
    <submittedName>
        <fullName evidence="2">DNA-binding family protein</fullName>
    </submittedName>
</protein>
<proteinExistence type="predicted"/>
<keyword evidence="1" id="KW-0812">Transmembrane</keyword>
<accession>A0A2P2MHD9</accession>
<name>A0A2P2MHD9_RHIMU</name>
<dbReference type="AlphaFoldDB" id="A0A2P2MHD9"/>
<sequence length="199" mass="23305">MMKQQRRIHYLKNYSALKPFNLAFLLFLSLTSRCQLPHLDCFLIPQLLKIWRGLRGQLLGTTAILVQLTAPANCTIARSRQIMIYVLIASTMGSLAQTCLHQILFSWSLLRLLVQVVEIGLTRRPYFSLKHWNFTKKTGMRLQSMLPPKQKLNVYYTLSKCLLRMHFLIVERRLMVVPRKHWTQLQVLMKVLALKLSLK</sequence>
<keyword evidence="2" id="KW-0238">DNA-binding</keyword>
<feature type="transmembrane region" description="Helical" evidence="1">
    <location>
        <begin position="82"/>
        <end position="104"/>
    </location>
</feature>
<keyword evidence="1" id="KW-0472">Membrane</keyword>
<keyword evidence="1" id="KW-1133">Transmembrane helix</keyword>
<evidence type="ECO:0000256" key="1">
    <source>
        <dbReference type="SAM" id="Phobius"/>
    </source>
</evidence>